<accession>A0A1L8EIM5</accession>
<evidence type="ECO:0000256" key="8">
    <source>
        <dbReference type="SAM" id="MobiDB-lite"/>
    </source>
</evidence>
<evidence type="ECO:0000256" key="4">
    <source>
        <dbReference type="ARBA" id="ARBA00005975"/>
    </source>
</evidence>
<keyword evidence="9" id="KW-1133">Transmembrane helix</keyword>
<feature type="domain" description="LITAF" evidence="10">
    <location>
        <begin position="130"/>
        <end position="214"/>
    </location>
</feature>
<evidence type="ECO:0000256" key="2">
    <source>
        <dbReference type="ARBA" id="ARBA00004481"/>
    </source>
</evidence>
<dbReference type="Pfam" id="PF10601">
    <property type="entry name" value="zf-LITAF-like"/>
    <property type="match status" value="1"/>
</dbReference>
<dbReference type="InterPro" id="IPR006629">
    <property type="entry name" value="LITAF"/>
</dbReference>
<dbReference type="PANTHER" id="PTHR23292:SF14">
    <property type="entry name" value="FI16615P1-RELATED"/>
    <property type="match status" value="1"/>
</dbReference>
<feature type="transmembrane region" description="Helical" evidence="9">
    <location>
        <begin position="172"/>
        <end position="191"/>
    </location>
</feature>
<comment type="similarity">
    <text evidence="4">Belongs to the CDIP1/LITAF family.</text>
</comment>
<dbReference type="PROSITE" id="PS51837">
    <property type="entry name" value="LITAF"/>
    <property type="match status" value="1"/>
</dbReference>
<organism evidence="11">
    <name type="scientific">Haematobia irritans</name>
    <name type="common">Horn fly</name>
    <name type="synonym">Conops irritans</name>
    <dbReference type="NCBI Taxonomy" id="7368"/>
    <lineage>
        <taxon>Eukaryota</taxon>
        <taxon>Metazoa</taxon>
        <taxon>Ecdysozoa</taxon>
        <taxon>Arthropoda</taxon>
        <taxon>Hexapoda</taxon>
        <taxon>Insecta</taxon>
        <taxon>Pterygota</taxon>
        <taxon>Neoptera</taxon>
        <taxon>Endopterygota</taxon>
        <taxon>Diptera</taxon>
        <taxon>Brachycera</taxon>
        <taxon>Muscomorpha</taxon>
        <taxon>Muscoidea</taxon>
        <taxon>Muscidae</taxon>
        <taxon>Haematobia</taxon>
    </lineage>
</organism>
<feature type="compositionally biased region" description="Low complexity" evidence="8">
    <location>
        <begin position="19"/>
        <end position="41"/>
    </location>
</feature>
<dbReference type="PANTHER" id="PTHR23292">
    <property type="entry name" value="LIPOPOLYSACCHARIDE-INDUCED TUMOR NECROSIS FACTOR-ALPHA FACTOR"/>
    <property type="match status" value="1"/>
</dbReference>
<dbReference type="GO" id="GO:0008270">
    <property type="term" value="F:zinc ion binding"/>
    <property type="evidence" value="ECO:0007669"/>
    <property type="project" value="TreeGrafter"/>
</dbReference>
<dbReference type="EMBL" id="GFDG01000227">
    <property type="protein sequence ID" value="JAV18572.1"/>
    <property type="molecule type" value="Transcribed_RNA"/>
</dbReference>
<protein>
    <submittedName>
        <fullName evidence="11">Putative lipopolysaccharide-induced tumor necrosis factor-alpha factor</fullName>
    </submittedName>
</protein>
<dbReference type="InterPro" id="IPR037519">
    <property type="entry name" value="LITAF_fam"/>
</dbReference>
<feature type="region of interest" description="Disordered" evidence="8">
    <location>
        <begin position="1"/>
        <end position="57"/>
    </location>
</feature>
<keyword evidence="7 9" id="KW-0472">Membrane</keyword>
<evidence type="ECO:0000256" key="5">
    <source>
        <dbReference type="ARBA" id="ARBA00022723"/>
    </source>
</evidence>
<dbReference type="SMART" id="SM00714">
    <property type="entry name" value="LITAF"/>
    <property type="match status" value="1"/>
</dbReference>
<comment type="subcellular location">
    <subcellularLocation>
        <location evidence="2">Endosome membrane</location>
        <topology evidence="2">Peripheral membrane protein</topology>
    </subcellularLocation>
    <subcellularLocation>
        <location evidence="1">Late endosome membrane</location>
    </subcellularLocation>
    <subcellularLocation>
        <location evidence="3">Lysosome membrane</location>
        <topology evidence="3">Peripheral membrane protein</topology>
        <orientation evidence="3">Cytoplasmic side</orientation>
    </subcellularLocation>
</comment>
<feature type="compositionally biased region" description="Polar residues" evidence="8">
    <location>
        <begin position="1"/>
        <end position="16"/>
    </location>
</feature>
<keyword evidence="5" id="KW-0479">Metal-binding</keyword>
<evidence type="ECO:0000256" key="3">
    <source>
        <dbReference type="ARBA" id="ARBA00004630"/>
    </source>
</evidence>
<keyword evidence="9" id="KW-0812">Transmembrane</keyword>
<evidence type="ECO:0000313" key="11">
    <source>
        <dbReference type="EMBL" id="JAV18572.1"/>
    </source>
</evidence>
<sequence>MEKSTQSTGNTYTQHNAPVGSGTTTRSGVTVFATSSSMNLNNPPPPSYDQATGVAGTTTSSTTVHSVTFNNASQPQWGQGAPIQASTQYVAYATPASSSTTTYTYAPVNPTPQPPPTVHIHQQQPGRTQPPVVIIQQPMLPLGPEPVYLTCPACHVQKLTRIEFEPSARTHLMAALLCLFGLWCCVCLPYCAGSCMNTQHYCGNCGKFLGSYGNNL</sequence>
<keyword evidence="6" id="KW-0862">Zinc</keyword>
<name>A0A1L8EIM5_HAEIR</name>
<proteinExistence type="inferred from homology"/>
<dbReference type="GO" id="GO:0031902">
    <property type="term" value="C:late endosome membrane"/>
    <property type="evidence" value="ECO:0007669"/>
    <property type="project" value="UniProtKB-SubCell"/>
</dbReference>
<dbReference type="GO" id="GO:0005765">
    <property type="term" value="C:lysosomal membrane"/>
    <property type="evidence" value="ECO:0007669"/>
    <property type="project" value="UniProtKB-SubCell"/>
</dbReference>
<reference evidence="11" key="1">
    <citation type="submission" date="2017-01" db="EMBL/GenBank/DDBJ databases">
        <title>An insight into the sialome and mialome of the horn fly, Haematobia irritans.</title>
        <authorList>
            <person name="Breijo M."/>
            <person name="Boiani M."/>
            <person name="Ures X."/>
            <person name="Rocha S."/>
            <person name="Sequeira M."/>
            <person name="Ribeiro J.M."/>
        </authorList>
    </citation>
    <scope>NUCLEOTIDE SEQUENCE</scope>
</reference>
<evidence type="ECO:0000256" key="9">
    <source>
        <dbReference type="SAM" id="Phobius"/>
    </source>
</evidence>
<evidence type="ECO:0000256" key="1">
    <source>
        <dbReference type="ARBA" id="ARBA00004414"/>
    </source>
</evidence>
<evidence type="ECO:0000256" key="7">
    <source>
        <dbReference type="ARBA" id="ARBA00023136"/>
    </source>
</evidence>
<evidence type="ECO:0000259" key="10">
    <source>
        <dbReference type="PROSITE" id="PS51837"/>
    </source>
</evidence>
<evidence type="ECO:0000256" key="6">
    <source>
        <dbReference type="ARBA" id="ARBA00022833"/>
    </source>
</evidence>
<dbReference type="AlphaFoldDB" id="A0A1L8EIM5"/>